<evidence type="ECO:0000313" key="4">
    <source>
        <dbReference type="Proteomes" id="UP000265768"/>
    </source>
</evidence>
<keyword evidence="1" id="KW-0812">Transmembrane</keyword>
<evidence type="ECO:0000259" key="2">
    <source>
        <dbReference type="Pfam" id="PF13462"/>
    </source>
</evidence>
<dbReference type="AlphaFoldDB" id="A0A3A4A6D2"/>
<proteinExistence type="predicted"/>
<sequence length="364" mass="36873">MPTLTRGTPVWVVAARFIVAGELALSALARIGAGPEHTGAWLAYGVLPDAAARSISHALPFAGLALAFLLARGAAVRLCAWAAAAVAAVALAMATHFAISGAEQDLWLAGVRLTTGGAGDALLIAGYAALLSGCLIVALRPSPAVPAAAQAGPDGPRGDRSGRPAWATLAGAALLGMVVQPAAHAHFAARPPGTAPGGGVRIGPDGAGPLVEVYTDYQSPQSRRFEAAAGRNLRAMAAQGRIRLRLVDLALNGGASAEAALAASCALKTGGPPAYLAARDALLAAELRNTDPAGARTAITAAVSPPRGWSACVRRRGYLPAVEDATRRAFRSGVRDVPAVRVNGTRSRAMTWATLRAEIAAARP</sequence>
<keyword evidence="4" id="KW-1185">Reference proteome</keyword>
<gene>
    <name evidence="3" type="ORF">D5H75_38025</name>
</gene>
<feature type="domain" description="Thioredoxin-like fold" evidence="2">
    <location>
        <begin position="198"/>
        <end position="359"/>
    </location>
</feature>
<reference evidence="3 4" key="1">
    <citation type="submission" date="2018-09" db="EMBL/GenBank/DDBJ databases">
        <title>YIM 75507 draft genome.</title>
        <authorList>
            <person name="Tang S."/>
            <person name="Feng Y."/>
        </authorList>
    </citation>
    <scope>NUCLEOTIDE SEQUENCE [LARGE SCALE GENOMIC DNA]</scope>
    <source>
        <strain evidence="3 4">YIM 75507</strain>
    </source>
</reference>
<dbReference type="SUPFAM" id="SSF52833">
    <property type="entry name" value="Thioredoxin-like"/>
    <property type="match status" value="1"/>
</dbReference>
<dbReference type="Gene3D" id="3.40.30.10">
    <property type="entry name" value="Glutaredoxin"/>
    <property type="match status" value="1"/>
</dbReference>
<feature type="transmembrane region" description="Helical" evidence="1">
    <location>
        <begin position="119"/>
        <end position="139"/>
    </location>
</feature>
<name>A0A3A4A6D2_9ACTN</name>
<dbReference type="InterPro" id="IPR012336">
    <property type="entry name" value="Thioredoxin-like_fold"/>
</dbReference>
<keyword evidence="1" id="KW-1133">Transmembrane helix</keyword>
<comment type="caution">
    <text evidence="3">The sequence shown here is derived from an EMBL/GenBank/DDBJ whole genome shotgun (WGS) entry which is preliminary data.</text>
</comment>
<keyword evidence="1" id="KW-0472">Membrane</keyword>
<accession>A0A3A4A6D2</accession>
<dbReference type="Pfam" id="PF13462">
    <property type="entry name" value="Thioredoxin_4"/>
    <property type="match status" value="1"/>
</dbReference>
<feature type="transmembrane region" description="Helical" evidence="1">
    <location>
        <begin position="51"/>
        <end position="71"/>
    </location>
</feature>
<dbReference type="Proteomes" id="UP000265768">
    <property type="component" value="Unassembled WGS sequence"/>
</dbReference>
<dbReference type="RefSeq" id="WP_119931471.1">
    <property type="nucleotide sequence ID" value="NZ_QZEY01000026.1"/>
</dbReference>
<dbReference type="EMBL" id="QZEY01000026">
    <property type="protein sequence ID" value="RJL21261.1"/>
    <property type="molecule type" value="Genomic_DNA"/>
</dbReference>
<evidence type="ECO:0000256" key="1">
    <source>
        <dbReference type="SAM" id="Phobius"/>
    </source>
</evidence>
<protein>
    <recommendedName>
        <fullName evidence="2">Thioredoxin-like fold domain-containing protein</fullName>
    </recommendedName>
</protein>
<evidence type="ECO:0000313" key="3">
    <source>
        <dbReference type="EMBL" id="RJL21261.1"/>
    </source>
</evidence>
<feature type="transmembrane region" description="Helical" evidence="1">
    <location>
        <begin position="78"/>
        <end position="99"/>
    </location>
</feature>
<organism evidence="3 4">
    <name type="scientific">Bailinhaonella thermotolerans</name>
    <dbReference type="NCBI Taxonomy" id="1070861"/>
    <lineage>
        <taxon>Bacteria</taxon>
        <taxon>Bacillati</taxon>
        <taxon>Actinomycetota</taxon>
        <taxon>Actinomycetes</taxon>
        <taxon>Streptosporangiales</taxon>
        <taxon>Streptosporangiaceae</taxon>
        <taxon>Bailinhaonella</taxon>
    </lineage>
</organism>
<feature type="transmembrane region" description="Helical" evidence="1">
    <location>
        <begin position="12"/>
        <end position="31"/>
    </location>
</feature>
<dbReference type="InterPro" id="IPR036249">
    <property type="entry name" value="Thioredoxin-like_sf"/>
</dbReference>